<dbReference type="Proteomes" id="UP000249324">
    <property type="component" value="Unassembled WGS sequence"/>
</dbReference>
<feature type="compositionally biased region" description="Basic and acidic residues" evidence="10">
    <location>
        <begin position="159"/>
        <end position="173"/>
    </location>
</feature>
<feature type="transmembrane region" description="Helical" evidence="9">
    <location>
        <begin position="542"/>
        <end position="567"/>
    </location>
</feature>
<feature type="transmembrane region" description="Helical" evidence="9">
    <location>
        <begin position="438"/>
        <end position="462"/>
    </location>
</feature>
<dbReference type="HAMAP" id="MF_01463_B">
    <property type="entry name" value="SecD_B"/>
    <property type="match status" value="1"/>
</dbReference>
<name>A0ABD6FDZ8_9PSEU</name>
<dbReference type="NCBIfam" id="TIGR01129">
    <property type="entry name" value="secD"/>
    <property type="match status" value="1"/>
</dbReference>
<evidence type="ECO:0000256" key="5">
    <source>
        <dbReference type="ARBA" id="ARBA00022927"/>
    </source>
</evidence>
<keyword evidence="7 9" id="KW-0811">Translocation</keyword>
<dbReference type="InterPro" id="IPR022813">
    <property type="entry name" value="SecD/SecF_arch_bac"/>
</dbReference>
<dbReference type="GO" id="GO:0065002">
    <property type="term" value="P:intracellular protein transmembrane transport"/>
    <property type="evidence" value="ECO:0007669"/>
    <property type="project" value="UniProtKB-UniRule"/>
</dbReference>
<comment type="function">
    <text evidence="9">Part of the Sec protein translocase complex. Interacts with the SecYEG preprotein conducting channel. SecDF uses the proton motive force (PMF) to complete protein translocation after the ATP-dependent function of SecA.</text>
</comment>
<sequence length="606" mass="63440">MAPPAGTIRPWRHLAIFLLIGIVLYGLVFFTGDGKPVPKLGIDLQGGTSVVLTARTPDGSDPSRESLNTARAIINQRVDGLGVGGAEVVLDGNNIVITVPGSGNAEQAKTLSQTAKLGFREVIAGPFDPAAVAAGGDEKSEADDEKAEKGDKSSGSSGDKPDSGKKSGSDADKGSSSGGGSAPAGQGALAQQPDNDDDLDEQTKKEIAAARKVRQHKDLASQDPAKQRAAIERAVKELQGCAKNFDDPLRGNDLPDLPLVACQRPSDAAGSSEDAADEPRQAYVLGPVVLDGTMVASSTSSVNPDSVGYQVNIDFTSEGNDKWSELTAKLAQKSQLQGLDNPARVAFVLDTEVVSAPSVTQQISGSTRITGDFTEQEARELAEILKYGSLPLSFETQDAQSVSPTLGLSSLRAGLIAGFIGLALVALYCLFYYRLLGVLLFASLIFTAAVVYPVIVLLGRSVGYTLDLAGVAGLIISIGVTADSFIIYFERIKDEIRDGRSVRSAVPRAWVRARRTILSADAVVLIAAVVLYILAIGQVKGFAFTVGLSTALDLTVVFLVTHPLMVLAGNWKILSNRALSGLGLVQDEGNLAAARRKARTATAKGV</sequence>
<feature type="transmembrane region" description="Helical" evidence="9">
    <location>
        <begin position="411"/>
        <end position="431"/>
    </location>
</feature>
<keyword evidence="6 9" id="KW-1133">Transmembrane helix</keyword>
<feature type="domain" description="SecDF P1 head subdomain" evidence="13">
    <location>
        <begin position="278"/>
        <end position="391"/>
    </location>
</feature>
<keyword evidence="8 9" id="KW-0472">Membrane</keyword>
<keyword evidence="5 9" id="KW-0653">Protein transport</keyword>
<protein>
    <recommendedName>
        <fullName evidence="9">Protein translocase subunit SecD</fullName>
    </recommendedName>
</protein>
<dbReference type="AlphaFoldDB" id="A0ABD6FDZ8"/>
<feature type="transmembrane region" description="Helical" evidence="9">
    <location>
        <begin position="12"/>
        <end position="30"/>
    </location>
</feature>
<keyword evidence="4 9" id="KW-0812">Transmembrane</keyword>
<feature type="domain" description="Protein export membrane protein SecD/SecF C-terminal" evidence="11">
    <location>
        <begin position="393"/>
        <end position="566"/>
    </location>
</feature>
<keyword evidence="3 9" id="KW-1003">Cell membrane</keyword>
<evidence type="ECO:0000256" key="6">
    <source>
        <dbReference type="ARBA" id="ARBA00022989"/>
    </source>
</evidence>
<dbReference type="InterPro" id="IPR048634">
    <property type="entry name" value="SecD_SecF_C"/>
</dbReference>
<feature type="domain" description="Protein translocase subunit SecDF P1" evidence="12">
    <location>
        <begin position="68"/>
        <end position="122"/>
    </location>
</feature>
<evidence type="ECO:0000313" key="15">
    <source>
        <dbReference type="Proteomes" id="UP000249324"/>
    </source>
</evidence>
<feature type="transmembrane region" description="Helical" evidence="9">
    <location>
        <begin position="468"/>
        <end position="489"/>
    </location>
</feature>
<dbReference type="NCBIfam" id="TIGR00916">
    <property type="entry name" value="2A0604s01"/>
    <property type="match status" value="1"/>
</dbReference>
<dbReference type="GO" id="GO:0005886">
    <property type="term" value="C:plasma membrane"/>
    <property type="evidence" value="ECO:0007669"/>
    <property type="project" value="UniProtKB-SubCell"/>
</dbReference>
<evidence type="ECO:0000259" key="12">
    <source>
        <dbReference type="Pfam" id="PF21760"/>
    </source>
</evidence>
<proteinExistence type="inferred from homology"/>
<gene>
    <name evidence="9 14" type="primary">secD</name>
    <name evidence="14" type="ORF">DIU77_007845</name>
</gene>
<evidence type="ECO:0000256" key="3">
    <source>
        <dbReference type="ARBA" id="ARBA00022475"/>
    </source>
</evidence>
<comment type="subcellular location">
    <subcellularLocation>
        <location evidence="1 9">Cell membrane</location>
        <topology evidence="1 9">Multi-pass membrane protein</topology>
    </subcellularLocation>
</comment>
<dbReference type="GO" id="GO:0006605">
    <property type="term" value="P:protein targeting"/>
    <property type="evidence" value="ECO:0007669"/>
    <property type="project" value="UniProtKB-UniRule"/>
</dbReference>
<dbReference type="GO" id="GO:0043952">
    <property type="term" value="P:protein transport by the Sec complex"/>
    <property type="evidence" value="ECO:0007669"/>
    <property type="project" value="UniProtKB-UniRule"/>
</dbReference>
<dbReference type="Gene3D" id="3.30.1360.200">
    <property type="match status" value="1"/>
</dbReference>
<evidence type="ECO:0000256" key="9">
    <source>
        <dbReference type="HAMAP-Rule" id="MF_01463"/>
    </source>
</evidence>
<dbReference type="Pfam" id="PF02355">
    <property type="entry name" value="SecD_SecF_C"/>
    <property type="match status" value="1"/>
</dbReference>
<evidence type="ECO:0000256" key="7">
    <source>
        <dbReference type="ARBA" id="ARBA00023010"/>
    </source>
</evidence>
<dbReference type="Gene3D" id="3.30.70.3220">
    <property type="match status" value="1"/>
</dbReference>
<evidence type="ECO:0000256" key="8">
    <source>
        <dbReference type="ARBA" id="ARBA00023136"/>
    </source>
</evidence>
<evidence type="ECO:0000259" key="13">
    <source>
        <dbReference type="Pfam" id="PF22599"/>
    </source>
</evidence>
<organism evidence="14 15">
    <name type="scientific">Thermocrispum agreste</name>
    <dbReference type="NCBI Taxonomy" id="37925"/>
    <lineage>
        <taxon>Bacteria</taxon>
        <taxon>Bacillati</taxon>
        <taxon>Actinomycetota</taxon>
        <taxon>Actinomycetes</taxon>
        <taxon>Pseudonocardiales</taxon>
        <taxon>Pseudonocardiaceae</taxon>
        <taxon>Thermocrispum</taxon>
    </lineage>
</organism>
<dbReference type="PANTHER" id="PTHR30081:SF1">
    <property type="entry name" value="PROTEIN TRANSLOCASE SUBUNIT SECD"/>
    <property type="match status" value="1"/>
</dbReference>
<reference evidence="14 15" key="1">
    <citation type="journal article" date="2021" name="BMC Genomics">
        <title>Genome-resolved metagenome and metatranscriptome analyses of thermophilic composting reveal key bacterial players and their metabolic interactions.</title>
        <authorList>
            <person name="Braga L.P.P."/>
            <person name="Pereira R.V."/>
            <person name="Martins L.F."/>
            <person name="Moura L.M.S."/>
            <person name="Sanchez F.B."/>
            <person name="Patane J.S.L."/>
            <person name="da Silva A.M."/>
            <person name="Setubal J.C."/>
        </authorList>
    </citation>
    <scope>NUCLEOTIDE SEQUENCE [LARGE SCALE GENOMIC DNA]</scope>
    <source>
        <strain evidence="14">ZC4RG45</strain>
    </source>
</reference>
<accession>A0ABD6FDZ8</accession>
<evidence type="ECO:0000256" key="4">
    <source>
        <dbReference type="ARBA" id="ARBA00022692"/>
    </source>
</evidence>
<keyword evidence="2 9" id="KW-0813">Transport</keyword>
<comment type="similarity">
    <text evidence="9">Belongs to the SecD/SecF family. SecD subfamily.</text>
</comment>
<evidence type="ECO:0000313" key="14">
    <source>
        <dbReference type="EMBL" id="MFO7192138.1"/>
    </source>
</evidence>
<evidence type="ECO:0000256" key="10">
    <source>
        <dbReference type="SAM" id="MobiDB-lite"/>
    </source>
</evidence>
<comment type="caution">
    <text evidence="14">The sequence shown here is derived from an EMBL/GenBank/DDBJ whole genome shotgun (WGS) entry which is preliminary data.</text>
</comment>
<comment type="subunit">
    <text evidence="9">Forms a complex with SecF. Part of the essential Sec protein translocation apparatus which comprises SecA, SecYEG and auxiliary proteins SecDF. Other proteins may also be involved.</text>
</comment>
<dbReference type="EMBL" id="QGUI02000075">
    <property type="protein sequence ID" value="MFO7192138.1"/>
    <property type="molecule type" value="Genomic_DNA"/>
</dbReference>
<evidence type="ECO:0000256" key="1">
    <source>
        <dbReference type="ARBA" id="ARBA00004651"/>
    </source>
</evidence>
<dbReference type="InterPro" id="IPR055344">
    <property type="entry name" value="SecD_SecF_C_bact"/>
</dbReference>
<evidence type="ECO:0000259" key="11">
    <source>
        <dbReference type="Pfam" id="PF02355"/>
    </source>
</evidence>
<dbReference type="Pfam" id="PF22599">
    <property type="entry name" value="SecDF_P1_head"/>
    <property type="match status" value="1"/>
</dbReference>
<dbReference type="Pfam" id="PF21760">
    <property type="entry name" value="SecD_1st"/>
    <property type="match status" value="1"/>
</dbReference>
<evidence type="ECO:0000256" key="2">
    <source>
        <dbReference type="ARBA" id="ARBA00022448"/>
    </source>
</evidence>
<dbReference type="PANTHER" id="PTHR30081">
    <property type="entry name" value="PROTEIN-EXPORT MEMBRANE PROTEIN SEC"/>
    <property type="match status" value="1"/>
</dbReference>
<dbReference type="InterPro" id="IPR048631">
    <property type="entry name" value="SecD_1st"/>
</dbReference>
<feature type="transmembrane region" description="Helical" evidence="9">
    <location>
        <begin position="517"/>
        <end position="536"/>
    </location>
</feature>
<dbReference type="Gene3D" id="1.20.1640.10">
    <property type="entry name" value="Multidrug efflux transporter AcrB transmembrane domain"/>
    <property type="match status" value="1"/>
</dbReference>
<dbReference type="InterPro" id="IPR005791">
    <property type="entry name" value="SecD"/>
</dbReference>
<feature type="compositionally biased region" description="Low complexity" evidence="10">
    <location>
        <begin position="183"/>
        <end position="193"/>
    </location>
</feature>
<dbReference type="InterPro" id="IPR054384">
    <property type="entry name" value="SecDF_P1_head"/>
</dbReference>
<feature type="region of interest" description="Disordered" evidence="10">
    <location>
        <begin position="130"/>
        <end position="201"/>
    </location>
</feature>
<dbReference type="SUPFAM" id="SSF82866">
    <property type="entry name" value="Multidrug efflux transporter AcrB transmembrane domain"/>
    <property type="match status" value="1"/>
</dbReference>